<name>A0AAD2D0J9_EUPCR</name>
<sequence>MHLIYVDSLQCSPLPTPLKFADSFPFRVNKVVIEFDDFDTIINIFFKTPNKNFLNRYIYIDPIFFEILCLKP</sequence>
<dbReference type="EMBL" id="CAMPGE010018080">
    <property type="protein sequence ID" value="CAI2376519.1"/>
    <property type="molecule type" value="Genomic_DNA"/>
</dbReference>
<gene>
    <name evidence="1" type="ORF">ECRASSUSDP1_LOCUS17889</name>
</gene>
<keyword evidence="2" id="KW-1185">Reference proteome</keyword>
<dbReference type="AlphaFoldDB" id="A0AAD2D0J9"/>
<accession>A0AAD2D0J9</accession>
<protein>
    <submittedName>
        <fullName evidence="1">Uncharacterized protein</fullName>
    </submittedName>
</protein>
<organism evidence="1 2">
    <name type="scientific">Euplotes crassus</name>
    <dbReference type="NCBI Taxonomy" id="5936"/>
    <lineage>
        <taxon>Eukaryota</taxon>
        <taxon>Sar</taxon>
        <taxon>Alveolata</taxon>
        <taxon>Ciliophora</taxon>
        <taxon>Intramacronucleata</taxon>
        <taxon>Spirotrichea</taxon>
        <taxon>Hypotrichia</taxon>
        <taxon>Euplotida</taxon>
        <taxon>Euplotidae</taxon>
        <taxon>Moneuplotes</taxon>
    </lineage>
</organism>
<evidence type="ECO:0000313" key="1">
    <source>
        <dbReference type="EMBL" id="CAI2376519.1"/>
    </source>
</evidence>
<comment type="caution">
    <text evidence="1">The sequence shown here is derived from an EMBL/GenBank/DDBJ whole genome shotgun (WGS) entry which is preliminary data.</text>
</comment>
<reference evidence="1" key="1">
    <citation type="submission" date="2023-07" db="EMBL/GenBank/DDBJ databases">
        <authorList>
            <consortium name="AG Swart"/>
            <person name="Singh M."/>
            <person name="Singh A."/>
            <person name="Seah K."/>
            <person name="Emmerich C."/>
        </authorList>
    </citation>
    <scope>NUCLEOTIDE SEQUENCE</scope>
    <source>
        <strain evidence="1">DP1</strain>
    </source>
</reference>
<evidence type="ECO:0000313" key="2">
    <source>
        <dbReference type="Proteomes" id="UP001295684"/>
    </source>
</evidence>
<dbReference type="Proteomes" id="UP001295684">
    <property type="component" value="Unassembled WGS sequence"/>
</dbReference>
<proteinExistence type="predicted"/>